<keyword evidence="6" id="KW-1185">Reference proteome</keyword>
<comment type="caution">
    <text evidence="5">The sequence shown here is derived from an EMBL/GenBank/DDBJ whole genome shotgun (WGS) entry which is preliminary data.</text>
</comment>
<dbReference type="Gene3D" id="1.10.150.130">
    <property type="match status" value="1"/>
</dbReference>
<dbReference type="GO" id="GO:0006310">
    <property type="term" value="P:DNA recombination"/>
    <property type="evidence" value="ECO:0007669"/>
    <property type="project" value="UniProtKB-KW"/>
</dbReference>
<feature type="domain" description="Tyr recombinase" evidence="4">
    <location>
        <begin position="161"/>
        <end position="337"/>
    </location>
</feature>
<dbReference type="RefSeq" id="WP_132939323.1">
    <property type="nucleotide sequence ID" value="NZ_CP119676.1"/>
</dbReference>
<accession>A0A4R3J9H1</accession>
<dbReference type="InterPro" id="IPR010998">
    <property type="entry name" value="Integrase_recombinase_N"/>
</dbReference>
<dbReference type="InterPro" id="IPR050090">
    <property type="entry name" value="Tyrosine_recombinase_XerCD"/>
</dbReference>
<dbReference type="CDD" id="cd00796">
    <property type="entry name" value="INT_Rci_Hp1_C"/>
    <property type="match status" value="1"/>
</dbReference>
<dbReference type="PANTHER" id="PTHR30349">
    <property type="entry name" value="PHAGE INTEGRASE-RELATED"/>
    <property type="match status" value="1"/>
</dbReference>
<dbReference type="PROSITE" id="PS51898">
    <property type="entry name" value="TYR_RECOMBINASE"/>
    <property type="match status" value="1"/>
</dbReference>
<dbReference type="GO" id="GO:0003677">
    <property type="term" value="F:DNA binding"/>
    <property type="evidence" value="ECO:0007669"/>
    <property type="project" value="UniProtKB-KW"/>
</dbReference>
<dbReference type="Proteomes" id="UP000295304">
    <property type="component" value="Unassembled WGS sequence"/>
</dbReference>
<dbReference type="InterPro" id="IPR013762">
    <property type="entry name" value="Integrase-like_cat_sf"/>
</dbReference>
<evidence type="ECO:0000313" key="5">
    <source>
        <dbReference type="EMBL" id="TCS61603.1"/>
    </source>
</evidence>
<evidence type="ECO:0000256" key="3">
    <source>
        <dbReference type="ARBA" id="ARBA00023172"/>
    </source>
</evidence>
<protein>
    <submittedName>
        <fullName evidence="5">Site-specific recombinase XerD</fullName>
    </submittedName>
</protein>
<proteinExistence type="predicted"/>
<dbReference type="InterPro" id="IPR011010">
    <property type="entry name" value="DNA_brk_join_enz"/>
</dbReference>
<name>A0A4R3J9H1_9PROT</name>
<dbReference type="InterPro" id="IPR002104">
    <property type="entry name" value="Integrase_catalytic"/>
</dbReference>
<dbReference type="PANTHER" id="PTHR30349:SF94">
    <property type="entry name" value="INTEGRASE_RECOMBINASE HI_1414-RELATED"/>
    <property type="match status" value="1"/>
</dbReference>
<keyword evidence="3" id="KW-0233">DNA recombination</keyword>
<keyword evidence="2" id="KW-0238">DNA-binding</keyword>
<keyword evidence="1" id="KW-0229">DNA integration</keyword>
<dbReference type="AlphaFoldDB" id="A0A4R3J9H1"/>
<dbReference type="Pfam" id="PF00589">
    <property type="entry name" value="Phage_integrase"/>
    <property type="match status" value="1"/>
</dbReference>
<organism evidence="5 6">
    <name type="scientific">Varunaivibrio sulfuroxidans</name>
    <dbReference type="NCBI Taxonomy" id="1773489"/>
    <lineage>
        <taxon>Bacteria</taxon>
        <taxon>Pseudomonadati</taxon>
        <taxon>Pseudomonadota</taxon>
        <taxon>Alphaproteobacteria</taxon>
        <taxon>Rhodospirillales</taxon>
        <taxon>Magnetovibrionaceae</taxon>
        <taxon>Varunaivibrio</taxon>
    </lineage>
</organism>
<evidence type="ECO:0000256" key="1">
    <source>
        <dbReference type="ARBA" id="ARBA00022908"/>
    </source>
</evidence>
<evidence type="ECO:0000259" key="4">
    <source>
        <dbReference type="PROSITE" id="PS51898"/>
    </source>
</evidence>
<dbReference type="GO" id="GO:0015074">
    <property type="term" value="P:DNA integration"/>
    <property type="evidence" value="ECO:0007669"/>
    <property type="project" value="UniProtKB-KW"/>
</dbReference>
<sequence length="337" mass="39329">MATIEQRGPYQWRAKVRRKGYPVQTKTCDYKAEAEAWARDIEGQMDRSAFVDRSLSERETFEEVIKAHLKNITPTHKGAESEKMRLDKFMRDENELCAYAMANLRTEHFEDYRDRRLEHVKPGTVARELNLLHSVIQHCRRRLSLLENPISHVKRPKVRDARFSRLEDGDEEKLLTAMDDCRNEFIKPAVILALETAMRRGELLSLKWDDVDLTKRTATLHDTKNGEARDVPLTTRAVGVFQNLQDARDKKKVVGIKRDLRVFPISDQSLKCAWERGRKRAGKEDFTFHDLRHEAISRLFERDWDAIKVAAISGHRNMQSLKRYANFRAEDLAKELG</sequence>
<reference evidence="5 6" key="1">
    <citation type="submission" date="2019-03" db="EMBL/GenBank/DDBJ databases">
        <title>Genomic Encyclopedia of Type Strains, Phase IV (KMG-IV): sequencing the most valuable type-strain genomes for metagenomic binning, comparative biology and taxonomic classification.</title>
        <authorList>
            <person name="Goeker M."/>
        </authorList>
    </citation>
    <scope>NUCLEOTIDE SEQUENCE [LARGE SCALE GENOMIC DNA]</scope>
    <source>
        <strain evidence="5 6">DSM 101688</strain>
    </source>
</reference>
<evidence type="ECO:0000313" key="6">
    <source>
        <dbReference type="Proteomes" id="UP000295304"/>
    </source>
</evidence>
<dbReference type="OrthoDB" id="9814722at2"/>
<dbReference type="SUPFAM" id="SSF56349">
    <property type="entry name" value="DNA breaking-rejoining enzymes"/>
    <property type="match status" value="1"/>
</dbReference>
<gene>
    <name evidence="5" type="ORF">EDD55_1079</name>
</gene>
<evidence type="ECO:0000256" key="2">
    <source>
        <dbReference type="ARBA" id="ARBA00023125"/>
    </source>
</evidence>
<dbReference type="Gene3D" id="1.10.443.10">
    <property type="entry name" value="Intergrase catalytic core"/>
    <property type="match status" value="1"/>
</dbReference>
<dbReference type="EMBL" id="SLZW01000007">
    <property type="protein sequence ID" value="TCS61603.1"/>
    <property type="molecule type" value="Genomic_DNA"/>
</dbReference>